<dbReference type="PANTHER" id="PTHR35807">
    <property type="entry name" value="TRANSCRIPTIONAL REGULATOR REDD-RELATED"/>
    <property type="match status" value="1"/>
</dbReference>
<dbReference type="SMART" id="SM01043">
    <property type="entry name" value="BTAD"/>
    <property type="match status" value="1"/>
</dbReference>
<evidence type="ECO:0000256" key="2">
    <source>
        <dbReference type="ARBA" id="ARBA00023015"/>
    </source>
</evidence>
<feature type="compositionally biased region" description="Low complexity" evidence="6">
    <location>
        <begin position="1010"/>
        <end position="1020"/>
    </location>
</feature>
<dbReference type="EMBL" id="JAPZVQ010000013">
    <property type="protein sequence ID" value="MDA1387128.1"/>
    <property type="molecule type" value="Genomic_DNA"/>
</dbReference>
<accession>A0A9X3PWC6</accession>
<evidence type="ECO:0000256" key="5">
    <source>
        <dbReference type="PROSITE-ProRule" id="PRU01091"/>
    </source>
</evidence>
<dbReference type="EMBL" id="JAVDYD010000001">
    <property type="protein sequence ID" value="MDR7336732.1"/>
    <property type="molecule type" value="Genomic_DNA"/>
</dbReference>
<dbReference type="CDD" id="cd15831">
    <property type="entry name" value="BTAD"/>
    <property type="match status" value="1"/>
</dbReference>
<evidence type="ECO:0000259" key="7">
    <source>
        <dbReference type="PROSITE" id="PS51755"/>
    </source>
</evidence>
<dbReference type="AlphaFoldDB" id="A0A9X3PWC6"/>
<keyword evidence="3 5" id="KW-0238">DNA-binding</keyword>
<keyword evidence="11" id="KW-1185">Reference proteome</keyword>
<dbReference type="Proteomes" id="UP001145799">
    <property type="component" value="Unassembled WGS sequence"/>
</dbReference>
<dbReference type="RefSeq" id="WP_270123623.1">
    <property type="nucleotide sequence ID" value="NZ_BAAAOM010000002.1"/>
</dbReference>
<gene>
    <name evidence="9" type="ORF">J2S69_000451</name>
    <name evidence="8" type="ORF">O2L01_19185</name>
</gene>
<dbReference type="InterPro" id="IPR051677">
    <property type="entry name" value="AfsR-DnrI-RedD_regulator"/>
</dbReference>
<keyword evidence="4" id="KW-0804">Transcription</keyword>
<evidence type="ECO:0000256" key="4">
    <source>
        <dbReference type="ARBA" id="ARBA00023163"/>
    </source>
</evidence>
<reference evidence="8" key="1">
    <citation type="submission" date="2022-12" db="EMBL/GenBank/DDBJ databases">
        <title>Gycomyces niveus sp.nov., a novel actinomycete isolated from soil in Shouguang.</title>
        <authorList>
            <person name="Yang X."/>
        </authorList>
    </citation>
    <scope>NUCLEOTIDE SEQUENCE</scope>
    <source>
        <strain evidence="8">DSM 44724</strain>
    </source>
</reference>
<dbReference type="Gene3D" id="3.40.50.300">
    <property type="entry name" value="P-loop containing nucleotide triphosphate hydrolases"/>
    <property type="match status" value="1"/>
</dbReference>
<name>A0A9X3PWC6_9ACTN</name>
<evidence type="ECO:0000313" key="10">
    <source>
        <dbReference type="Proteomes" id="UP001145799"/>
    </source>
</evidence>
<comment type="caution">
    <text evidence="8">The sequence shown here is derived from an EMBL/GenBank/DDBJ whole genome shotgun (WGS) entry which is preliminary data.</text>
</comment>
<dbReference type="InterPro" id="IPR005158">
    <property type="entry name" value="BTAD"/>
</dbReference>
<dbReference type="SUPFAM" id="SSF46894">
    <property type="entry name" value="C-terminal effector domain of the bipartite response regulators"/>
    <property type="match status" value="1"/>
</dbReference>
<dbReference type="InterPro" id="IPR011990">
    <property type="entry name" value="TPR-like_helical_dom_sf"/>
</dbReference>
<evidence type="ECO:0000313" key="8">
    <source>
        <dbReference type="EMBL" id="MDA1387128.1"/>
    </source>
</evidence>
<evidence type="ECO:0000256" key="1">
    <source>
        <dbReference type="ARBA" id="ARBA00005820"/>
    </source>
</evidence>
<protein>
    <submittedName>
        <fullName evidence="8">BTAD domain-containing putative transcriptional regulator</fullName>
    </submittedName>
    <submittedName>
        <fullName evidence="9">DNA-binding SARP family transcriptional activator/CheY-like chemotaxis protein</fullName>
    </submittedName>
</protein>
<feature type="region of interest" description="Disordered" evidence="6">
    <location>
        <begin position="982"/>
        <end position="1047"/>
    </location>
</feature>
<dbReference type="GO" id="GO:0000160">
    <property type="term" value="P:phosphorelay signal transduction system"/>
    <property type="evidence" value="ECO:0007669"/>
    <property type="project" value="InterPro"/>
</dbReference>
<dbReference type="SMART" id="SM00862">
    <property type="entry name" value="Trans_reg_C"/>
    <property type="match status" value="1"/>
</dbReference>
<evidence type="ECO:0000256" key="6">
    <source>
        <dbReference type="SAM" id="MobiDB-lite"/>
    </source>
</evidence>
<dbReference type="PANTHER" id="PTHR35807:SF1">
    <property type="entry name" value="TRANSCRIPTIONAL REGULATOR REDD"/>
    <property type="match status" value="1"/>
</dbReference>
<evidence type="ECO:0000313" key="9">
    <source>
        <dbReference type="EMBL" id="MDR7336732.1"/>
    </source>
</evidence>
<dbReference type="Pfam" id="PF00486">
    <property type="entry name" value="Trans_reg_C"/>
    <property type="match status" value="1"/>
</dbReference>
<reference evidence="9 11" key="2">
    <citation type="submission" date="2023-07" db="EMBL/GenBank/DDBJ databases">
        <title>Sequencing the genomes of 1000 actinobacteria strains.</title>
        <authorList>
            <person name="Klenk H.-P."/>
        </authorList>
    </citation>
    <scope>NUCLEOTIDE SEQUENCE [LARGE SCALE GENOMIC DNA]</scope>
    <source>
        <strain evidence="9 11">DSM 44724</strain>
    </source>
</reference>
<dbReference type="InterPro" id="IPR027417">
    <property type="entry name" value="P-loop_NTPase"/>
</dbReference>
<feature type="domain" description="OmpR/PhoB-type" evidence="7">
    <location>
        <begin position="1"/>
        <end position="98"/>
    </location>
</feature>
<dbReference type="SMART" id="SM00028">
    <property type="entry name" value="TPR"/>
    <property type="match status" value="6"/>
</dbReference>
<dbReference type="Gene3D" id="1.25.40.10">
    <property type="entry name" value="Tetratricopeptide repeat domain"/>
    <property type="match status" value="2"/>
</dbReference>
<comment type="similarity">
    <text evidence="1">Belongs to the AfsR/DnrI/RedD regulatory family.</text>
</comment>
<evidence type="ECO:0000313" key="11">
    <source>
        <dbReference type="Proteomes" id="UP001183604"/>
    </source>
</evidence>
<dbReference type="Pfam" id="PF03704">
    <property type="entry name" value="BTAD"/>
    <property type="match status" value="1"/>
</dbReference>
<dbReference type="InterPro" id="IPR019734">
    <property type="entry name" value="TPR_rpt"/>
</dbReference>
<dbReference type="SUPFAM" id="SSF48452">
    <property type="entry name" value="TPR-like"/>
    <property type="match status" value="2"/>
</dbReference>
<dbReference type="GO" id="GO:0006355">
    <property type="term" value="P:regulation of DNA-templated transcription"/>
    <property type="evidence" value="ECO:0007669"/>
    <property type="project" value="InterPro"/>
</dbReference>
<dbReference type="InterPro" id="IPR016032">
    <property type="entry name" value="Sig_transdc_resp-reg_C-effctor"/>
</dbReference>
<evidence type="ECO:0000256" key="3">
    <source>
        <dbReference type="ARBA" id="ARBA00023125"/>
    </source>
</evidence>
<proteinExistence type="inferred from homology"/>
<keyword evidence="2" id="KW-0805">Transcription regulation</keyword>
<sequence length="1047" mass="113847">MPERSVKFRILGPLELVLDGKGVTPRAAKPRALLALLLLEVNRVSERDWLIDQLWAGKPPKAATATLRAYVYQLRKELGAFASEVVLRARGGGYALEALPESLDAHRFEALSARGRQAMRCGQFEKAATAFREGLGLWRGSAAFAGIDVPAVRDKAQLLDELRMDVTEQCLSAELELETPTAAVAELEQLTTAHPMRESLWRLLMLGLYRAGRAGEALVTYQRLYRLLDEELGIAPSPPVERLHRQILEGDPGLQRRADAAPLRSETDVAWVVPRQLPAAPAHFTGRSEQLSEMHEVLLEPGIDPIGAVVICGAGGIGKTALAVHWAHQVADRFPDGQLYVNLRGFDPTGQPMATGEAVRAFLSALGVPPEKVPKEFDAQVGLYRSLVADKRVLVVLDNAHDAEQVRPLLPGRANTTAVVTSRDRLSELIAEGAHLVTLGQLDADDAGRLLARRLRNRRTAAEPDATEAIIHACAGLPLALTVVAARAAANPDFALAALAADLREATNRFEALTGFDPAADVRSVFSWSFRALSAETARMFRLLSAHPGPDLTAAAAAAATGIDLQQARRSLAELARASLLTEQAPGRFMFHDLLRAYAADLADAEDGRDGLAAARRRVLDYYLHTAYAGHRLINPIQDPIALAAAAPRANPEYPEDGGAAMAWFVAEHAVLLSAVHQAAAHGLEDHCWQLAWAITDNLHRRGHWHDLLGCWQTVSNAVRAHKDEAVRVRVHRRLALAYSLIERFEEAHALLDEVQILCQEMDDYAGQGHLLQLRGYMLRRQGRFEEAITCNRDALELYRAVGHEGGQAVALNSIGWHHALVDEDYTKALSYCEEALALAQATGDRAGQGATLDSLGYIRLRLGQHELAIDHYQHSVELSRELSFRSGEAASLANLGDAQSVAGDGKAAWNSWQRALKIFDDLNHPDADRIRAKLDGNAHGTNDVPLASGVTPTGPACTLIKSAIDFGLKLAPHLRTGHEWIGHQGGAGGNVRFLPPRPHRPPNPPSAPSSPGTTNSPSASWPPGLARNLPGRRQPRRRALSLRFNL</sequence>
<dbReference type="Pfam" id="PF13424">
    <property type="entry name" value="TPR_12"/>
    <property type="match status" value="1"/>
</dbReference>
<dbReference type="Gene3D" id="1.10.10.10">
    <property type="entry name" value="Winged helix-like DNA-binding domain superfamily/Winged helix DNA-binding domain"/>
    <property type="match status" value="1"/>
</dbReference>
<organism evidence="8 10">
    <name type="scientific">Glycomyces lechevalierae</name>
    <dbReference type="NCBI Taxonomy" id="256034"/>
    <lineage>
        <taxon>Bacteria</taxon>
        <taxon>Bacillati</taxon>
        <taxon>Actinomycetota</taxon>
        <taxon>Actinomycetes</taxon>
        <taxon>Glycomycetales</taxon>
        <taxon>Glycomycetaceae</taxon>
        <taxon>Glycomyces</taxon>
    </lineage>
</organism>
<feature type="DNA-binding region" description="OmpR/PhoB-type" evidence="5">
    <location>
        <begin position="1"/>
        <end position="98"/>
    </location>
</feature>
<dbReference type="PRINTS" id="PR00364">
    <property type="entry name" value="DISEASERSIST"/>
</dbReference>
<dbReference type="GO" id="GO:0043531">
    <property type="term" value="F:ADP binding"/>
    <property type="evidence" value="ECO:0007669"/>
    <property type="project" value="InterPro"/>
</dbReference>
<dbReference type="Proteomes" id="UP001183604">
    <property type="component" value="Unassembled WGS sequence"/>
</dbReference>
<dbReference type="PROSITE" id="PS51755">
    <property type="entry name" value="OMPR_PHOB"/>
    <property type="match status" value="1"/>
</dbReference>
<dbReference type="InterPro" id="IPR036388">
    <property type="entry name" value="WH-like_DNA-bd_sf"/>
</dbReference>
<dbReference type="InterPro" id="IPR001867">
    <property type="entry name" value="OmpR/PhoB-type_DNA-bd"/>
</dbReference>
<dbReference type="GO" id="GO:0003677">
    <property type="term" value="F:DNA binding"/>
    <property type="evidence" value="ECO:0007669"/>
    <property type="project" value="UniProtKB-UniRule"/>
</dbReference>
<dbReference type="SUPFAM" id="SSF52540">
    <property type="entry name" value="P-loop containing nucleoside triphosphate hydrolases"/>
    <property type="match status" value="1"/>
</dbReference>